<accession>A0AAX2TL85</accession>
<protein>
    <submittedName>
        <fullName evidence="1">6-phosphogluconate dehydrogenase</fullName>
    </submittedName>
</protein>
<evidence type="ECO:0000313" key="2">
    <source>
        <dbReference type="Proteomes" id="UP000307092"/>
    </source>
</evidence>
<proteinExistence type="predicted"/>
<comment type="caution">
    <text evidence="1">The sequence shown here is derived from an EMBL/GenBank/DDBJ whole genome shotgun (WGS) entry which is preliminary data.</text>
</comment>
<gene>
    <name evidence="1" type="ORF">E8M63_14165</name>
</gene>
<sequence>YEGFARLFEHIAADVQGQGTEAAQLVAFAERCKAKT</sequence>
<feature type="non-terminal residue" evidence="1">
    <location>
        <position position="1"/>
    </location>
</feature>
<dbReference type="Proteomes" id="UP000307092">
    <property type="component" value="Unassembled WGS sequence"/>
</dbReference>
<name>A0AAX2TL85_NEIGO</name>
<organism evidence="1 2">
    <name type="scientific">Neisseria gonorrhoeae</name>
    <dbReference type="NCBI Taxonomy" id="485"/>
    <lineage>
        <taxon>Bacteria</taxon>
        <taxon>Pseudomonadati</taxon>
        <taxon>Pseudomonadota</taxon>
        <taxon>Betaproteobacteria</taxon>
        <taxon>Neisseriales</taxon>
        <taxon>Neisseriaceae</taxon>
        <taxon>Neisseria</taxon>
    </lineage>
</organism>
<dbReference type="EMBL" id="SUQX01000308">
    <property type="protein sequence ID" value="TJX00706.1"/>
    <property type="molecule type" value="Genomic_DNA"/>
</dbReference>
<evidence type="ECO:0000313" key="1">
    <source>
        <dbReference type="EMBL" id="TJX00706.1"/>
    </source>
</evidence>
<dbReference type="AlphaFoldDB" id="A0AAX2TL85"/>
<reference evidence="1 2" key="1">
    <citation type="submission" date="2019-04" db="EMBL/GenBank/DDBJ databases">
        <title>The CDC panel for molecular diagnostics of ciprofloxacin resistance and its use for research and clinical development.</title>
        <authorList>
            <person name="Liu H."/>
            <person name="Tang K."/>
            <person name="Pham C."/>
            <person name="Schmerer M."/>
        </authorList>
    </citation>
    <scope>NUCLEOTIDE SEQUENCE [LARGE SCALE GENOMIC DNA]</scope>
    <source>
        <strain evidence="1 2">LRRBGS_0742</strain>
    </source>
</reference>